<protein>
    <submittedName>
        <fullName evidence="2">Type VI secretion system-associated protein TagO</fullName>
    </submittedName>
</protein>
<comment type="caution">
    <text evidence="2">The sequence shown here is derived from an EMBL/GenBank/DDBJ whole genome shotgun (WGS) entry which is preliminary data.</text>
</comment>
<feature type="signal peptide" evidence="1">
    <location>
        <begin position="1"/>
        <end position="23"/>
    </location>
</feature>
<evidence type="ECO:0000313" key="2">
    <source>
        <dbReference type="EMBL" id="PHP46473.1"/>
    </source>
</evidence>
<proteinExistence type="predicted"/>
<keyword evidence="1" id="KW-0732">Signal</keyword>
<gene>
    <name evidence="2" type="ORF">CR088_27330</name>
</gene>
<reference evidence="2 3" key="1">
    <citation type="submission" date="2017-10" db="EMBL/GenBank/DDBJ databases">
        <title>Characterization of the Virulence Potential of Salmonella enterica Isolates Carrying Incompatibility Group FIB Plasmids using Caco-2 Intestinal Epithelial Cells.</title>
        <authorList>
            <person name="Sanad Y."/>
            <person name="Khajanchi B."/>
            <person name="Deck J."/>
            <person name="Cox J."/>
            <person name="Thaker R."/>
            <person name="Han J."/>
            <person name="Nayak R."/>
            <person name="Foley S."/>
        </authorList>
    </citation>
    <scope>NUCLEOTIDE SEQUENCE [LARGE SCALE GENOMIC DNA]</scope>
    <source>
        <strain evidence="2 3">SE853</strain>
    </source>
</reference>
<evidence type="ECO:0000256" key="1">
    <source>
        <dbReference type="SAM" id="SignalP"/>
    </source>
</evidence>
<dbReference type="EMBL" id="PDOM01000218">
    <property type="protein sequence ID" value="PHP46473.1"/>
    <property type="molecule type" value="Genomic_DNA"/>
</dbReference>
<dbReference type="Pfam" id="PF11319">
    <property type="entry name" value="VasI"/>
    <property type="match status" value="1"/>
</dbReference>
<feature type="non-terminal residue" evidence="2">
    <location>
        <position position="132"/>
    </location>
</feature>
<dbReference type="Proteomes" id="UP000221568">
    <property type="component" value="Unassembled WGS sequence"/>
</dbReference>
<feature type="chain" id="PRO_5031517144" evidence="1">
    <location>
        <begin position="24"/>
        <end position="132"/>
    </location>
</feature>
<evidence type="ECO:0000313" key="3">
    <source>
        <dbReference type="Proteomes" id="UP000221568"/>
    </source>
</evidence>
<sequence length="132" mass="13933">MSRMQTLLIMALLPGLLPGAVQAETAAKQAAAALPGIVVPGVPETDAQATLSAMTACRREPAALERLDCYDKILTPEQPGFASALVKAKYEGEAWKRAFAQEKQRPDNSTALIMTQSGGERPTVIITTPAIG</sequence>
<organism evidence="2 3">
    <name type="scientific">Salmonella dublin</name>
    <dbReference type="NCBI Taxonomy" id="98360"/>
    <lineage>
        <taxon>Bacteria</taxon>
        <taxon>Pseudomonadati</taxon>
        <taxon>Pseudomonadota</taxon>
        <taxon>Gammaproteobacteria</taxon>
        <taxon>Enterobacterales</taxon>
        <taxon>Enterobacteriaceae</taxon>
        <taxon>Salmonella</taxon>
    </lineage>
</organism>
<dbReference type="RefSeq" id="WP_230320494.1">
    <property type="nucleotide sequence ID" value="NZ_PDOM01000218.1"/>
</dbReference>
<name>A0A7Z1HP36_SALDU</name>
<dbReference type="InterPro" id="IPR017738">
    <property type="entry name" value="T6SS-assoc_VCA0118"/>
</dbReference>
<accession>A0A7Z1HP36</accession>
<dbReference type="AlphaFoldDB" id="A0A7Z1HP36"/>